<accession>A0A6A6B113</accession>
<dbReference type="EMBL" id="ML995509">
    <property type="protein sequence ID" value="KAF2136945.1"/>
    <property type="molecule type" value="Genomic_DNA"/>
</dbReference>
<evidence type="ECO:0000313" key="3">
    <source>
        <dbReference type="Proteomes" id="UP000799438"/>
    </source>
</evidence>
<sequence>MTKFDEHSGSGWSLPTSLSQSEGLTAAIEFNDAHAGAFTAVRVNSLWKLSLPSKPTTSGCHRCRQCQPQTGAVAAVEVDQYAASQGGPFADPLPRSTPASSITR</sequence>
<proteinExistence type="predicted"/>
<dbReference type="GeneID" id="54301077"/>
<dbReference type="Proteomes" id="UP000799438">
    <property type="component" value="Unassembled WGS sequence"/>
</dbReference>
<reference evidence="2" key="1">
    <citation type="journal article" date="2020" name="Stud. Mycol.">
        <title>101 Dothideomycetes genomes: a test case for predicting lifestyles and emergence of pathogens.</title>
        <authorList>
            <person name="Haridas S."/>
            <person name="Albert R."/>
            <person name="Binder M."/>
            <person name="Bloem J."/>
            <person name="Labutti K."/>
            <person name="Salamov A."/>
            <person name="Andreopoulos B."/>
            <person name="Baker S."/>
            <person name="Barry K."/>
            <person name="Bills G."/>
            <person name="Bluhm B."/>
            <person name="Cannon C."/>
            <person name="Castanera R."/>
            <person name="Culley D."/>
            <person name="Daum C."/>
            <person name="Ezra D."/>
            <person name="Gonzalez J."/>
            <person name="Henrissat B."/>
            <person name="Kuo A."/>
            <person name="Liang C."/>
            <person name="Lipzen A."/>
            <person name="Lutzoni F."/>
            <person name="Magnuson J."/>
            <person name="Mondo S."/>
            <person name="Nolan M."/>
            <person name="Ohm R."/>
            <person name="Pangilinan J."/>
            <person name="Park H.-J."/>
            <person name="Ramirez L."/>
            <person name="Alfaro M."/>
            <person name="Sun H."/>
            <person name="Tritt A."/>
            <person name="Yoshinaga Y."/>
            <person name="Zwiers L.-H."/>
            <person name="Turgeon B."/>
            <person name="Goodwin S."/>
            <person name="Spatafora J."/>
            <person name="Crous P."/>
            <person name="Grigoriev I."/>
        </authorList>
    </citation>
    <scope>NUCLEOTIDE SEQUENCE</scope>
    <source>
        <strain evidence="2">CBS 121167</strain>
    </source>
</reference>
<organism evidence="2 3">
    <name type="scientific">Aplosporella prunicola CBS 121167</name>
    <dbReference type="NCBI Taxonomy" id="1176127"/>
    <lineage>
        <taxon>Eukaryota</taxon>
        <taxon>Fungi</taxon>
        <taxon>Dikarya</taxon>
        <taxon>Ascomycota</taxon>
        <taxon>Pezizomycotina</taxon>
        <taxon>Dothideomycetes</taxon>
        <taxon>Dothideomycetes incertae sedis</taxon>
        <taxon>Botryosphaeriales</taxon>
        <taxon>Aplosporellaceae</taxon>
        <taxon>Aplosporella</taxon>
    </lineage>
</organism>
<name>A0A6A6B113_9PEZI</name>
<feature type="region of interest" description="Disordered" evidence="1">
    <location>
        <begin position="84"/>
        <end position="104"/>
    </location>
</feature>
<dbReference type="AlphaFoldDB" id="A0A6A6B113"/>
<keyword evidence="3" id="KW-1185">Reference proteome</keyword>
<evidence type="ECO:0000313" key="2">
    <source>
        <dbReference type="EMBL" id="KAF2136945.1"/>
    </source>
</evidence>
<gene>
    <name evidence="2" type="ORF">K452DRAFT_312755</name>
</gene>
<dbReference type="RefSeq" id="XP_033392663.1">
    <property type="nucleotide sequence ID" value="XM_033543580.1"/>
</dbReference>
<evidence type="ECO:0000256" key="1">
    <source>
        <dbReference type="SAM" id="MobiDB-lite"/>
    </source>
</evidence>
<protein>
    <submittedName>
        <fullName evidence="2">Uncharacterized protein</fullName>
    </submittedName>
</protein>